<feature type="domain" description="Histidine kinase" evidence="1">
    <location>
        <begin position="154"/>
        <end position="358"/>
    </location>
</feature>
<dbReference type="AlphaFoldDB" id="A0A7X2LT19"/>
<evidence type="ECO:0000313" key="2">
    <source>
        <dbReference type="EMBL" id="MRV72856.1"/>
    </source>
</evidence>
<proteinExistence type="predicted"/>
<keyword evidence="2" id="KW-0418">Kinase</keyword>
<keyword evidence="2" id="KW-0808">Transferase</keyword>
<dbReference type="GO" id="GO:0016301">
    <property type="term" value="F:kinase activity"/>
    <property type="evidence" value="ECO:0007669"/>
    <property type="project" value="UniProtKB-KW"/>
</dbReference>
<dbReference type="Proteomes" id="UP000446768">
    <property type="component" value="Unassembled WGS sequence"/>
</dbReference>
<dbReference type="PROSITE" id="PS50109">
    <property type="entry name" value="HIS_KIN"/>
    <property type="match status" value="1"/>
</dbReference>
<organism evidence="2 3">
    <name type="scientific">Pseudoduganella rivuli</name>
    <dbReference type="NCBI Taxonomy" id="2666085"/>
    <lineage>
        <taxon>Bacteria</taxon>
        <taxon>Pseudomonadati</taxon>
        <taxon>Pseudomonadota</taxon>
        <taxon>Betaproteobacteria</taxon>
        <taxon>Burkholderiales</taxon>
        <taxon>Oxalobacteraceae</taxon>
        <taxon>Telluria group</taxon>
        <taxon>Pseudoduganella</taxon>
    </lineage>
</organism>
<protein>
    <submittedName>
        <fullName evidence="2">Sensor histidine kinase</fullName>
    </submittedName>
</protein>
<reference evidence="2 3" key="1">
    <citation type="submission" date="2019-11" db="EMBL/GenBank/DDBJ databases">
        <title>Novel species isolated from a subtropical stream in China.</title>
        <authorList>
            <person name="Lu H."/>
        </authorList>
    </citation>
    <scope>NUCLEOTIDE SEQUENCE [LARGE SCALE GENOMIC DNA]</scope>
    <source>
        <strain evidence="2 3">FT92W</strain>
    </source>
</reference>
<dbReference type="RefSeq" id="WP_154374851.1">
    <property type="nucleotide sequence ID" value="NZ_WKJJ01000008.1"/>
</dbReference>
<dbReference type="InterPro" id="IPR005467">
    <property type="entry name" value="His_kinase_dom"/>
</dbReference>
<evidence type="ECO:0000259" key="1">
    <source>
        <dbReference type="PROSITE" id="PS50109"/>
    </source>
</evidence>
<dbReference type="EMBL" id="WKJJ01000008">
    <property type="protein sequence ID" value="MRV72856.1"/>
    <property type="molecule type" value="Genomic_DNA"/>
</dbReference>
<dbReference type="Gene3D" id="3.30.565.10">
    <property type="entry name" value="Histidine kinase-like ATPase, C-terminal domain"/>
    <property type="match status" value="1"/>
</dbReference>
<keyword evidence="3" id="KW-1185">Reference proteome</keyword>
<dbReference type="InterPro" id="IPR036890">
    <property type="entry name" value="HATPase_C_sf"/>
</dbReference>
<comment type="caution">
    <text evidence="2">The sequence shown here is derived from an EMBL/GenBank/DDBJ whole genome shotgun (WGS) entry which is preliminary data.</text>
</comment>
<evidence type="ECO:0000313" key="3">
    <source>
        <dbReference type="Proteomes" id="UP000446768"/>
    </source>
</evidence>
<accession>A0A7X2LT19</accession>
<gene>
    <name evidence="2" type="ORF">GJ700_14185</name>
</gene>
<dbReference type="SUPFAM" id="SSF55874">
    <property type="entry name" value="ATPase domain of HSP90 chaperone/DNA topoisomerase II/histidine kinase"/>
    <property type="match status" value="1"/>
</dbReference>
<sequence length="361" mass="38687">MLHEFLAAHRDELILRCQQKLAARVPHGAHLQNWVPRFIDQLIEALRSELALCATGTDPVAIHPDIGMAAALYGKEMLAQGYAVHDVVHNYGDICQSISDLAVESGEPFTAREFRILNRSLDNAIAYAVSEFSYQRDFISADKHASDANERMELFSDELRNLVGTATLAFSAMKSGGLNASGATGTILERSLQNVHRLVDSVSLQLGGQQRISDVLDVFPLAPFLDEVYATAAPVARALGCTLTLQPADRTLALKGNRDLLYAALIGLLQNAFEFTQHKTDVVLSAHAAAERILIDIADHCGGLGAGGAATMLASSASRSMLGIPAARRFVASCDGVLLVRDVPGLGCVVTVSLPRYAVPT</sequence>
<name>A0A7X2LT19_9BURK</name>